<name>A0ABV6YX31_UNCC1</name>
<dbReference type="EMBL" id="JBHPBY010000120">
    <property type="protein sequence ID" value="MFC1850739.1"/>
    <property type="molecule type" value="Genomic_DNA"/>
</dbReference>
<dbReference type="SUPFAM" id="SSF48452">
    <property type="entry name" value="TPR-like"/>
    <property type="match status" value="2"/>
</dbReference>
<organism evidence="5 6">
    <name type="scientific">candidate division CSSED10-310 bacterium</name>
    <dbReference type="NCBI Taxonomy" id="2855610"/>
    <lineage>
        <taxon>Bacteria</taxon>
        <taxon>Bacteria division CSSED10-310</taxon>
    </lineage>
</organism>
<dbReference type="Pfam" id="PF13424">
    <property type="entry name" value="TPR_12"/>
    <property type="match status" value="3"/>
</dbReference>
<evidence type="ECO:0000313" key="6">
    <source>
        <dbReference type="Proteomes" id="UP001594351"/>
    </source>
</evidence>
<keyword evidence="2" id="KW-0067">ATP-binding</keyword>
<dbReference type="SUPFAM" id="SSF52540">
    <property type="entry name" value="P-loop containing nucleoside triphosphate hydrolases"/>
    <property type="match status" value="1"/>
</dbReference>
<sequence>MIDELENFFNLEMLEQDYPSSTISLKEGERRIVTILFAEIDGFVALSGKMDSEQVRVVLDKLFKVFTYHVEKYHGYVDKYSGESIMALFGAKQASEWDVECSLYVALKMVECLNQFNEILSKKTSQLSESLSIRIGINKGLVTTGRIGAGREGDYTVYGDAVNIASRLMNHAAPGHIFTTIDVRKTVQNQFVFIDKGQIVVKGKTAPLHVFNVTGIRSKPVPKGLKKSYNFIGRKSELGQLCEYLRKTEKRLEQSDVRISKKPLVIGMQGEAGIGKSRLIYEFLNHINRFRYVMHLFVPRITQAPYCLFSAMIKEHFSITSQDSNDEMRMKLEDGLKNLEIVCQDMISFDAHLPYLALILGIKDFTEQIDLKDRQLQLAIQLAIRTFIEALAYTLRQSRYPLMVIIEDLQWLDGASSVTLDYLMRTFNIDQKEGQHLLRNVFFLFSYRLDYTMSDSIRTTSDFFEMKISPLTSPDTRELIHSFPEYSENLRGMENILVQKSSGNPLYIEEWINLISSSKMKEIDSQISIPETIHKLVLSRIDKLDYSLKIFLQKAAVIGNNVDTLIIGAVERKLQSSDNFNNNMEELVQKGFFIKHRIDDITQYSFKHDIIREVAYNTLLISNRELIHHIVAQAIEEHYSDFLDQHAYELADHYYQARIIDKSIHYLETAAIRAMENFENERALRWFDNLLQLLAEKDENRRKATRIKLEKGKTLQLIGKWVDACSISMEALSEANVIDDKKLKGMAQLALGIINLNQGNFESAYHHFRDSIPLFESLNEVSLSSDAIRNLGHVAFRRGDYNQALACYEEKLKISRRLEDKRGILVVLSNIGNVHYVKGDHEAALDCFNKSIELGKEIKDKFLSSANYANMGNIYREQQDYDKAIDCYENYLKICQEIGNLHGISVAYGGLGNVYLELGDFSKAEIFFHDYQIFSEKLGNRLGLSIAIGNLGVIYLEKGDQQKALEYFYQRLQLCEQLGDKAGVAVTLGNLADAYYYLTDYSKALGYIDRSLNLSKQLGMLNEFTEFLFIKAKTLYELNRFEETETVIRTGFSQTEKLKKQQLLFKWRILSCKCAYVAEKKKSDFCDLAQLLNESTDKKLLADIHYELFIMNGQWTPHGIAARNLYMELYSITPRLEWKNKVKELNGFTKYRNEELIV</sequence>
<dbReference type="InterPro" id="IPR027417">
    <property type="entry name" value="P-loop_NTPase"/>
</dbReference>
<keyword evidence="1" id="KW-0547">Nucleotide-binding</keyword>
<dbReference type="PANTHER" id="PTHR16305">
    <property type="entry name" value="TESTICULAR SOLUBLE ADENYLYL CYCLASE"/>
    <property type="match status" value="1"/>
</dbReference>
<dbReference type="Gene3D" id="3.40.50.300">
    <property type="entry name" value="P-loop containing nucleotide triphosphate hydrolases"/>
    <property type="match status" value="1"/>
</dbReference>
<reference evidence="5 6" key="1">
    <citation type="submission" date="2024-09" db="EMBL/GenBank/DDBJ databases">
        <title>Laminarin stimulates single cell rates of sulfate reduction while oxygen inhibits transcriptomic activity in coastal marine sediment.</title>
        <authorList>
            <person name="Lindsay M."/>
            <person name="Orcutt B."/>
            <person name="Emerson D."/>
            <person name="Stepanauskas R."/>
            <person name="D'Angelo T."/>
        </authorList>
    </citation>
    <scope>NUCLEOTIDE SEQUENCE [LARGE SCALE GENOMIC DNA]</scope>
    <source>
        <strain evidence="5">SAG AM-311-K15</strain>
    </source>
</reference>
<dbReference type="PROSITE" id="PS50125">
    <property type="entry name" value="GUANYLATE_CYCLASE_2"/>
    <property type="match status" value="1"/>
</dbReference>
<evidence type="ECO:0000256" key="3">
    <source>
        <dbReference type="PROSITE-ProRule" id="PRU00339"/>
    </source>
</evidence>
<dbReference type="Gene3D" id="3.30.70.1230">
    <property type="entry name" value="Nucleotide cyclase"/>
    <property type="match status" value="1"/>
</dbReference>
<keyword evidence="6" id="KW-1185">Reference proteome</keyword>
<dbReference type="SUPFAM" id="SSF55073">
    <property type="entry name" value="Nucleotide cyclase"/>
    <property type="match status" value="1"/>
</dbReference>
<evidence type="ECO:0000313" key="5">
    <source>
        <dbReference type="EMBL" id="MFC1850739.1"/>
    </source>
</evidence>
<feature type="repeat" description="TPR" evidence="3">
    <location>
        <begin position="785"/>
        <end position="818"/>
    </location>
</feature>
<gene>
    <name evidence="5" type="ORF">ACFL27_11150</name>
</gene>
<dbReference type="SMART" id="SM00028">
    <property type="entry name" value="TPR"/>
    <property type="match status" value="7"/>
</dbReference>
<feature type="repeat" description="TPR" evidence="3">
    <location>
        <begin position="945"/>
        <end position="978"/>
    </location>
</feature>
<dbReference type="InterPro" id="IPR001054">
    <property type="entry name" value="A/G_cyclase"/>
</dbReference>
<feature type="domain" description="Guanylate cyclase" evidence="4">
    <location>
        <begin position="34"/>
        <end position="169"/>
    </location>
</feature>
<dbReference type="InterPro" id="IPR011990">
    <property type="entry name" value="TPR-like_helical_dom_sf"/>
</dbReference>
<dbReference type="CDD" id="cd07302">
    <property type="entry name" value="CHD"/>
    <property type="match status" value="1"/>
</dbReference>
<dbReference type="Gene3D" id="1.25.40.10">
    <property type="entry name" value="Tetratricopeptide repeat domain"/>
    <property type="match status" value="2"/>
</dbReference>
<protein>
    <submittedName>
        <fullName evidence="5">Tetratricopeptide repeat protein</fullName>
    </submittedName>
</protein>
<evidence type="ECO:0000259" key="4">
    <source>
        <dbReference type="PROSITE" id="PS50125"/>
    </source>
</evidence>
<dbReference type="Proteomes" id="UP001594351">
    <property type="component" value="Unassembled WGS sequence"/>
</dbReference>
<dbReference type="InterPro" id="IPR041664">
    <property type="entry name" value="AAA_16"/>
</dbReference>
<proteinExistence type="predicted"/>
<dbReference type="InterPro" id="IPR029787">
    <property type="entry name" value="Nucleotide_cyclase"/>
</dbReference>
<feature type="repeat" description="TPR" evidence="3">
    <location>
        <begin position="865"/>
        <end position="898"/>
    </location>
</feature>
<dbReference type="PANTHER" id="PTHR16305:SF28">
    <property type="entry name" value="GUANYLATE CYCLASE DOMAIN-CONTAINING PROTEIN"/>
    <property type="match status" value="1"/>
</dbReference>
<dbReference type="Pfam" id="PF13191">
    <property type="entry name" value="AAA_16"/>
    <property type="match status" value="1"/>
</dbReference>
<dbReference type="SMART" id="SM00044">
    <property type="entry name" value="CYCc"/>
    <property type="match status" value="1"/>
</dbReference>
<accession>A0ABV6YX31</accession>
<feature type="repeat" description="TPR" evidence="3">
    <location>
        <begin position="825"/>
        <end position="858"/>
    </location>
</feature>
<evidence type="ECO:0000256" key="2">
    <source>
        <dbReference type="ARBA" id="ARBA00022840"/>
    </source>
</evidence>
<dbReference type="InterPro" id="IPR019734">
    <property type="entry name" value="TPR_rpt"/>
</dbReference>
<keyword evidence="3" id="KW-0802">TPR repeat</keyword>
<evidence type="ECO:0000256" key="1">
    <source>
        <dbReference type="ARBA" id="ARBA00022741"/>
    </source>
</evidence>
<comment type="caution">
    <text evidence="5">The sequence shown here is derived from an EMBL/GenBank/DDBJ whole genome shotgun (WGS) entry which is preliminary data.</text>
</comment>
<dbReference type="PROSITE" id="PS50005">
    <property type="entry name" value="TPR"/>
    <property type="match status" value="4"/>
</dbReference>
<dbReference type="Pfam" id="PF00211">
    <property type="entry name" value="Guanylate_cyc"/>
    <property type="match status" value="1"/>
</dbReference>